<gene>
    <name evidence="2" type="ORF">TSIB3V08_LOCUS49</name>
</gene>
<evidence type="ECO:0000313" key="2">
    <source>
        <dbReference type="EMBL" id="CAD7255757.1"/>
    </source>
</evidence>
<protein>
    <submittedName>
        <fullName evidence="2">Uncharacterized protein</fullName>
    </submittedName>
</protein>
<dbReference type="EMBL" id="OC000017">
    <property type="protein sequence ID" value="CAD7255757.1"/>
    <property type="molecule type" value="Genomic_DNA"/>
</dbReference>
<evidence type="ECO:0000256" key="1">
    <source>
        <dbReference type="SAM" id="Phobius"/>
    </source>
</evidence>
<name>A0A7R9AKN9_TIMSH</name>
<feature type="transmembrane region" description="Helical" evidence="1">
    <location>
        <begin position="32"/>
        <end position="57"/>
    </location>
</feature>
<proteinExistence type="predicted"/>
<accession>A0A7R9AKN9</accession>
<keyword evidence="1" id="KW-0812">Transmembrane</keyword>
<dbReference type="AlphaFoldDB" id="A0A7R9AKN9"/>
<keyword evidence="1" id="KW-0472">Membrane</keyword>
<organism evidence="2">
    <name type="scientific">Timema shepardi</name>
    <name type="common">Walking stick</name>
    <dbReference type="NCBI Taxonomy" id="629360"/>
    <lineage>
        <taxon>Eukaryota</taxon>
        <taxon>Metazoa</taxon>
        <taxon>Ecdysozoa</taxon>
        <taxon>Arthropoda</taxon>
        <taxon>Hexapoda</taxon>
        <taxon>Insecta</taxon>
        <taxon>Pterygota</taxon>
        <taxon>Neoptera</taxon>
        <taxon>Polyneoptera</taxon>
        <taxon>Phasmatodea</taxon>
        <taxon>Timematodea</taxon>
        <taxon>Timematoidea</taxon>
        <taxon>Timematidae</taxon>
        <taxon>Timema</taxon>
    </lineage>
</organism>
<feature type="transmembrane region" description="Helical" evidence="1">
    <location>
        <begin position="69"/>
        <end position="90"/>
    </location>
</feature>
<reference evidence="2" key="1">
    <citation type="submission" date="2020-11" db="EMBL/GenBank/DDBJ databases">
        <authorList>
            <person name="Tran Van P."/>
        </authorList>
    </citation>
    <scope>NUCLEOTIDE SEQUENCE</scope>
</reference>
<keyword evidence="1" id="KW-1133">Transmembrane helix</keyword>
<sequence>MMLDGDRLMDVENCQVLGRSGDDPQLSAEFKVGYVSVVVATLATTLRGYVAYLLAIFLRILLLACLEEVLQVVVLLAVFLLLGASLAQAIPVRQAQHAFPVEVLPVEAFPLDAGEKNIGVGGRQPNYLTIATQSCARYVYCVHYKLHCGDKMAAILRRKTSSGSGIDVMLWTSGLDLPKTEFRCPIDVTIVATLVAKWSKVLLSQKTRLLMTTDDGEIGARILIGCTKAIKKVILKKVYPRLLGGVENRFAKTIPQYTRDSNLELPVIGSLGYYESSAIDHKTTLSTPNQNSNIDLPIIFSLVYFESSALEQAATKAVVELYTTSALANYATEYYQHPKLNQTTGMFSPCHDDTVHH</sequence>